<sequence>MEGPDTPLARDLKVEAASVWDRVFVAKEMSSSDPSKKRRVSGPDSKVMRQMKHLQTCSLLISGLQGLGVEIAKIIILRGVKAVTLHVQGTAQGAVLSSQILAKTDLRYPNLSLPNSSSHVPVHTYTGPLPEEFLGGFQLQVGEFSHSHGIKLVVADTRGLVGQLFCDFREEMIVTYSTGEQPLCAMVSMITQESLGIIICLEESWHRFECGEFVCFMEVQGMSELNGIGPIEIQLLGMASPGKESPYTFSISDTSGFSDYIHRGLSVK</sequence>
<comment type="caution">
    <text evidence="3">The sequence shown here is derived from an EMBL/GenBank/DDBJ whole genome shotgun (WGS) entry which is preliminary data.</text>
</comment>
<dbReference type="Pfam" id="PF16190">
    <property type="entry name" value="E1_FCCH"/>
    <property type="match status" value="1"/>
</dbReference>
<dbReference type="InterPro" id="IPR042302">
    <property type="entry name" value="E1_FCCH_sf"/>
</dbReference>
<name>A0A1A6G1V1_NEOLE</name>
<feature type="domain" description="Ubiquitin-activating enzyme E1 FCCH" evidence="2">
    <location>
        <begin position="195"/>
        <end position="265"/>
    </location>
</feature>
<dbReference type="STRING" id="56216.A0A1A6G1V1"/>
<dbReference type="Gene3D" id="3.50.50.80">
    <property type="entry name" value="Ubiquitin-activating enzyme E1, inactive adenylation domain, subdomain 1"/>
    <property type="match status" value="1"/>
</dbReference>
<evidence type="ECO:0000313" key="4">
    <source>
        <dbReference type="Proteomes" id="UP000092124"/>
    </source>
</evidence>
<evidence type="ECO:0000256" key="1">
    <source>
        <dbReference type="ARBA" id="ARBA00043952"/>
    </source>
</evidence>
<reference evidence="3 4" key="1">
    <citation type="submission" date="2016-06" db="EMBL/GenBank/DDBJ databases">
        <title>The Draft Genome Sequence and Annotation of the Desert Woodrat Neotoma lepida.</title>
        <authorList>
            <person name="Campbell M."/>
            <person name="Oakeson K.F."/>
            <person name="Yandell M."/>
            <person name="Halpert J.R."/>
            <person name="Dearing D."/>
        </authorList>
    </citation>
    <scope>NUCLEOTIDE SEQUENCE [LARGE SCALE GENOMIC DNA]</scope>
    <source>
        <strain evidence="3">417</strain>
        <tissue evidence="3">Liver</tissue>
    </source>
</reference>
<dbReference type="Proteomes" id="UP000092124">
    <property type="component" value="Unassembled WGS sequence"/>
</dbReference>
<accession>A0A1A6G1V1</accession>
<dbReference type="InterPro" id="IPR032418">
    <property type="entry name" value="E1_FCCH"/>
</dbReference>
<dbReference type="OrthoDB" id="10252231at2759"/>
<dbReference type="EMBL" id="LZPO01108148">
    <property type="protein sequence ID" value="OBS59367.1"/>
    <property type="molecule type" value="Genomic_DNA"/>
</dbReference>
<dbReference type="InterPro" id="IPR042449">
    <property type="entry name" value="Ub-E1_IAD_1"/>
</dbReference>
<dbReference type="Gene3D" id="2.40.30.180">
    <property type="entry name" value="Ubiquitin-activating enzyme E1, FCCH domain"/>
    <property type="match status" value="1"/>
</dbReference>
<keyword evidence="4" id="KW-1185">Reference proteome</keyword>
<dbReference type="SUPFAM" id="SSF69572">
    <property type="entry name" value="Activating enzymes of the ubiquitin-like proteins"/>
    <property type="match status" value="1"/>
</dbReference>
<gene>
    <name evidence="3" type="ORF">A6R68_09506</name>
</gene>
<dbReference type="AlphaFoldDB" id="A0A1A6G1V1"/>
<comment type="pathway">
    <text evidence="1">Protein modification.</text>
</comment>
<evidence type="ECO:0000313" key="3">
    <source>
        <dbReference type="EMBL" id="OBS59367.1"/>
    </source>
</evidence>
<organism evidence="3 4">
    <name type="scientific">Neotoma lepida</name>
    <name type="common">Desert woodrat</name>
    <dbReference type="NCBI Taxonomy" id="56216"/>
    <lineage>
        <taxon>Eukaryota</taxon>
        <taxon>Metazoa</taxon>
        <taxon>Chordata</taxon>
        <taxon>Craniata</taxon>
        <taxon>Vertebrata</taxon>
        <taxon>Euteleostomi</taxon>
        <taxon>Mammalia</taxon>
        <taxon>Eutheria</taxon>
        <taxon>Euarchontoglires</taxon>
        <taxon>Glires</taxon>
        <taxon>Rodentia</taxon>
        <taxon>Myomorpha</taxon>
        <taxon>Muroidea</taxon>
        <taxon>Cricetidae</taxon>
        <taxon>Neotominae</taxon>
        <taxon>Neotoma</taxon>
    </lineage>
</organism>
<dbReference type="InterPro" id="IPR035985">
    <property type="entry name" value="Ubiquitin-activating_enz"/>
</dbReference>
<proteinExistence type="predicted"/>
<evidence type="ECO:0000259" key="2">
    <source>
        <dbReference type="Pfam" id="PF16190"/>
    </source>
</evidence>
<dbReference type="GO" id="GO:0008641">
    <property type="term" value="F:ubiquitin-like modifier activating enzyme activity"/>
    <property type="evidence" value="ECO:0007669"/>
    <property type="project" value="InterPro"/>
</dbReference>
<protein>
    <recommendedName>
        <fullName evidence="2">Ubiquitin-activating enzyme E1 FCCH domain-containing protein</fullName>
    </recommendedName>
</protein>